<proteinExistence type="predicted"/>
<dbReference type="InterPro" id="IPR021851">
    <property type="entry name" value="DUF3455"/>
</dbReference>
<reference evidence="1 2" key="1">
    <citation type="submission" date="2016-08" db="EMBL/GenBank/DDBJ databases">
        <authorList>
            <person name="Seilhamer J.J."/>
        </authorList>
    </citation>
    <scope>NUCLEOTIDE SEQUENCE [LARGE SCALE GENOMIC DNA]</scope>
    <source>
        <strain evidence="1 2">P1-7</strain>
    </source>
</reference>
<evidence type="ECO:0008006" key="3">
    <source>
        <dbReference type="Google" id="ProtNLM"/>
    </source>
</evidence>
<evidence type="ECO:0000313" key="1">
    <source>
        <dbReference type="EMBL" id="SCB24587.1"/>
    </source>
</evidence>
<accession>A0A1C3VAD7</accession>
<dbReference type="PANTHER" id="PTHR35567:SF1">
    <property type="entry name" value="CONSERVED FUNGAL PROTEIN (AFU_ORTHOLOGUE AFUA_1G14230)"/>
    <property type="match status" value="1"/>
</dbReference>
<sequence>MNEEYEHIMQILYFRRSGVATIRLGKRLRRMKLLSVGLFVSCLAVAASISANSQRANAADLPANIEVKDATSVATVHAEGVQIYECKTGSDNKMSWQFREPLATLLQDGTTVGRHFAGPGWEFADGSSIKGKVASQAPGATKNDIAILRLDVVEHRGDGVLSKVTAVQRLDTKGGVFSGACDQPGAMHLEPYTARYVFLAN</sequence>
<organism evidence="1 2">
    <name type="scientific">Rhizobium lusitanum</name>
    <dbReference type="NCBI Taxonomy" id="293958"/>
    <lineage>
        <taxon>Bacteria</taxon>
        <taxon>Pseudomonadati</taxon>
        <taxon>Pseudomonadota</taxon>
        <taxon>Alphaproteobacteria</taxon>
        <taxon>Hyphomicrobiales</taxon>
        <taxon>Rhizobiaceae</taxon>
        <taxon>Rhizobium/Agrobacterium group</taxon>
        <taxon>Rhizobium</taxon>
    </lineage>
</organism>
<gene>
    <name evidence="1" type="ORF">GA0061101_104508</name>
</gene>
<name>A0A1C3VAD7_9HYPH</name>
<dbReference type="Proteomes" id="UP000199205">
    <property type="component" value="Unassembled WGS sequence"/>
</dbReference>
<protein>
    <recommendedName>
        <fullName evidence="3">DUF3455 domain-containing protein</fullName>
    </recommendedName>
</protein>
<dbReference type="AlphaFoldDB" id="A0A1C3VAD7"/>
<dbReference type="PANTHER" id="PTHR35567">
    <property type="entry name" value="MALATE DEHYDROGENASE (AFU_ORTHOLOGUE AFUA_2G13800)"/>
    <property type="match status" value="1"/>
</dbReference>
<dbReference type="EMBL" id="FMAF01000004">
    <property type="protein sequence ID" value="SCB24587.1"/>
    <property type="molecule type" value="Genomic_DNA"/>
</dbReference>
<dbReference type="Pfam" id="PF11937">
    <property type="entry name" value="DUF3455"/>
    <property type="match status" value="1"/>
</dbReference>
<evidence type="ECO:0000313" key="2">
    <source>
        <dbReference type="Proteomes" id="UP000199205"/>
    </source>
</evidence>
<dbReference type="RefSeq" id="WP_342587918.1">
    <property type="nucleotide sequence ID" value="NZ_FMAF01000004.1"/>
</dbReference>